<protein>
    <submittedName>
        <fullName evidence="1">Uncharacterized protein</fullName>
    </submittedName>
</protein>
<keyword evidence="2" id="KW-1185">Reference proteome</keyword>
<reference evidence="2" key="1">
    <citation type="journal article" date="2022" name="Mol. Ecol. Resour.">
        <title>The genomes of chicory, endive, great burdock and yacon provide insights into Asteraceae palaeo-polyploidization history and plant inulin production.</title>
        <authorList>
            <person name="Fan W."/>
            <person name="Wang S."/>
            <person name="Wang H."/>
            <person name="Wang A."/>
            <person name="Jiang F."/>
            <person name="Liu H."/>
            <person name="Zhao H."/>
            <person name="Xu D."/>
            <person name="Zhang Y."/>
        </authorList>
    </citation>
    <scope>NUCLEOTIDE SEQUENCE [LARGE SCALE GENOMIC DNA]</scope>
    <source>
        <strain evidence="2">cv. Niubang</strain>
    </source>
</reference>
<comment type="caution">
    <text evidence="1">The sequence shown here is derived from an EMBL/GenBank/DDBJ whole genome shotgun (WGS) entry which is preliminary data.</text>
</comment>
<organism evidence="1 2">
    <name type="scientific">Arctium lappa</name>
    <name type="common">Greater burdock</name>
    <name type="synonym">Lappa major</name>
    <dbReference type="NCBI Taxonomy" id="4217"/>
    <lineage>
        <taxon>Eukaryota</taxon>
        <taxon>Viridiplantae</taxon>
        <taxon>Streptophyta</taxon>
        <taxon>Embryophyta</taxon>
        <taxon>Tracheophyta</taxon>
        <taxon>Spermatophyta</taxon>
        <taxon>Magnoliopsida</taxon>
        <taxon>eudicotyledons</taxon>
        <taxon>Gunneridae</taxon>
        <taxon>Pentapetalae</taxon>
        <taxon>asterids</taxon>
        <taxon>campanulids</taxon>
        <taxon>Asterales</taxon>
        <taxon>Asteraceae</taxon>
        <taxon>Carduoideae</taxon>
        <taxon>Cardueae</taxon>
        <taxon>Arctiinae</taxon>
        <taxon>Arctium</taxon>
    </lineage>
</organism>
<accession>A0ACB9EJY7</accession>
<dbReference type="Proteomes" id="UP001055879">
    <property type="component" value="Linkage Group LG02"/>
</dbReference>
<gene>
    <name evidence="1" type="ORF">L6452_06589</name>
</gene>
<proteinExistence type="predicted"/>
<dbReference type="EMBL" id="CM042048">
    <property type="protein sequence ID" value="KAI3759016.1"/>
    <property type="molecule type" value="Genomic_DNA"/>
</dbReference>
<reference evidence="1 2" key="2">
    <citation type="journal article" date="2022" name="Mol. Ecol. Resour.">
        <title>The genomes of chicory, endive, great burdock and yacon provide insights into Asteraceae paleo-polyploidization history and plant inulin production.</title>
        <authorList>
            <person name="Fan W."/>
            <person name="Wang S."/>
            <person name="Wang H."/>
            <person name="Wang A."/>
            <person name="Jiang F."/>
            <person name="Liu H."/>
            <person name="Zhao H."/>
            <person name="Xu D."/>
            <person name="Zhang Y."/>
        </authorList>
    </citation>
    <scope>NUCLEOTIDE SEQUENCE [LARGE SCALE GENOMIC DNA]</scope>
    <source>
        <strain evidence="2">cv. Niubang</strain>
    </source>
</reference>
<evidence type="ECO:0000313" key="2">
    <source>
        <dbReference type="Proteomes" id="UP001055879"/>
    </source>
</evidence>
<evidence type="ECO:0000313" key="1">
    <source>
        <dbReference type="EMBL" id="KAI3759016.1"/>
    </source>
</evidence>
<sequence>MSSTSSPISERLNLSPLRMGLGVSNNNKQWIPVSWESSMGGPLGEVLNNSPSALSLMTDGWESSQQMPLSPTGVLQKTAFGSLSNSSTGSNPRTGSTTLITSSMPLFMVIAHLGWCCKEDRINDTYHFLHGSTTLITAKKTLFDHEQDQ</sequence>
<name>A0ACB9EJY7_ARCLA</name>